<proteinExistence type="predicted"/>
<evidence type="ECO:0000313" key="1">
    <source>
        <dbReference type="EMBL" id="GLF98202.1"/>
    </source>
</evidence>
<comment type="caution">
    <text evidence="1">The sequence shown here is derived from an EMBL/GenBank/DDBJ whole genome shotgun (WGS) entry which is preliminary data.</text>
</comment>
<dbReference type="Proteomes" id="UP001291653">
    <property type="component" value="Unassembled WGS sequence"/>
</dbReference>
<gene>
    <name evidence="1" type="ORF">SYYSPA8_27915</name>
</gene>
<keyword evidence="2" id="KW-1185">Reference proteome</keyword>
<evidence type="ECO:0000313" key="2">
    <source>
        <dbReference type="Proteomes" id="UP001291653"/>
    </source>
</evidence>
<protein>
    <submittedName>
        <fullName evidence="1">Uncharacterized protein</fullName>
    </submittedName>
</protein>
<reference evidence="1 2" key="1">
    <citation type="submission" date="2022-10" db="EMBL/GenBank/DDBJ databases">
        <title>Draft genome sequence of Streptomyces sp. YSPA8.</title>
        <authorList>
            <person name="Moriuchi R."/>
            <person name="Dohra H."/>
            <person name="Yamamura H."/>
            <person name="Kodani S."/>
        </authorList>
    </citation>
    <scope>NUCLEOTIDE SEQUENCE [LARGE SCALE GENOMIC DNA]</scope>
    <source>
        <strain evidence="1 2">YSPA8</strain>
    </source>
</reference>
<accession>A0ABQ5P6J5</accession>
<sequence length="70" mass="7545">MTTSQTNTGTTEGIQARMAEIREESAAARASGDFRTENALDGEMAGLGQRLRNLRPAHDCNDDRCCATCP</sequence>
<organism evidence="1 2">
    <name type="scientific">Streptomyces yaizuensis</name>
    <dbReference type="NCBI Taxonomy" id="2989713"/>
    <lineage>
        <taxon>Bacteria</taxon>
        <taxon>Bacillati</taxon>
        <taxon>Actinomycetota</taxon>
        <taxon>Actinomycetes</taxon>
        <taxon>Kitasatosporales</taxon>
        <taxon>Streptomycetaceae</taxon>
        <taxon>Streptomyces</taxon>
    </lineage>
</organism>
<dbReference type="EMBL" id="BSBI01000013">
    <property type="protein sequence ID" value="GLF98202.1"/>
    <property type="molecule type" value="Genomic_DNA"/>
</dbReference>
<name>A0ABQ5P6J5_9ACTN</name>
<dbReference type="RefSeq" id="WP_323450185.1">
    <property type="nucleotide sequence ID" value="NZ_BSBI01000013.1"/>
</dbReference>